<dbReference type="Proteomes" id="UP000789525">
    <property type="component" value="Unassembled WGS sequence"/>
</dbReference>
<accession>A0ACA9MTU1</accession>
<feature type="non-terminal residue" evidence="1">
    <location>
        <position position="117"/>
    </location>
</feature>
<organism evidence="1 2">
    <name type="scientific">Acaulospora colombiana</name>
    <dbReference type="NCBI Taxonomy" id="27376"/>
    <lineage>
        <taxon>Eukaryota</taxon>
        <taxon>Fungi</taxon>
        <taxon>Fungi incertae sedis</taxon>
        <taxon>Mucoromycota</taxon>
        <taxon>Glomeromycotina</taxon>
        <taxon>Glomeromycetes</taxon>
        <taxon>Diversisporales</taxon>
        <taxon>Acaulosporaceae</taxon>
        <taxon>Acaulospora</taxon>
    </lineage>
</organism>
<gene>
    <name evidence="1" type="ORF">ACOLOM_LOCUS6966</name>
</gene>
<name>A0ACA9MTU1_9GLOM</name>
<dbReference type="EMBL" id="CAJVPT010015120">
    <property type="protein sequence ID" value="CAG8609569.1"/>
    <property type="molecule type" value="Genomic_DNA"/>
</dbReference>
<reference evidence="1" key="1">
    <citation type="submission" date="2021-06" db="EMBL/GenBank/DDBJ databases">
        <authorList>
            <person name="Kallberg Y."/>
            <person name="Tangrot J."/>
            <person name="Rosling A."/>
        </authorList>
    </citation>
    <scope>NUCLEOTIDE SEQUENCE</scope>
    <source>
        <strain evidence="1">CL356</strain>
    </source>
</reference>
<comment type="caution">
    <text evidence="1">The sequence shown here is derived from an EMBL/GenBank/DDBJ whole genome shotgun (WGS) entry which is preliminary data.</text>
</comment>
<protein>
    <submittedName>
        <fullName evidence="1">3225_t:CDS:1</fullName>
    </submittedName>
</protein>
<proteinExistence type="predicted"/>
<evidence type="ECO:0000313" key="2">
    <source>
        <dbReference type="Proteomes" id="UP000789525"/>
    </source>
</evidence>
<sequence>MRATSMACSLALFLNSLAVVDAAVYSQTQVWKNGIVFSPVKQGIAYVRTDIGGAYRSNGDTWVPLNDYVNDTTWNHAGVESIAPDTVYAAVGMYTISWDSRNGSIIKSTDRGRTWTT</sequence>
<evidence type="ECO:0000313" key="1">
    <source>
        <dbReference type="EMBL" id="CAG8609569.1"/>
    </source>
</evidence>
<keyword evidence="2" id="KW-1185">Reference proteome</keyword>